<protein>
    <submittedName>
        <fullName evidence="1">Uncharacterized protein</fullName>
    </submittedName>
</protein>
<dbReference type="EMBL" id="JAAQYP010000054">
    <property type="protein sequence ID" value="NNA98353.1"/>
    <property type="molecule type" value="Genomic_DNA"/>
</dbReference>
<comment type="caution">
    <text evidence="1">The sequence shown here is derived from an EMBL/GenBank/DDBJ whole genome shotgun (WGS) entry which is preliminary data.</text>
</comment>
<name>A0A7Y1MU13_9PSED</name>
<evidence type="ECO:0000313" key="1">
    <source>
        <dbReference type="EMBL" id="NNA98353.1"/>
    </source>
</evidence>
<sequence>MLRKMVTFSLITLINGCASNNVAPVLLSNPNVKTVVGAQGYPVLDVIRFERHKPSTLEQASQCIKASVDGLEAAPILIAQNVQASGTSSFEPPPPSIGKPFRFTLTASTGTSTVFTFERIRYTNAGPIGAIEGIGAENAYEVMRDIADRIERCLPLAST</sequence>
<dbReference type="RefSeq" id="WP_130898276.1">
    <property type="nucleotide sequence ID" value="NZ_CBCRYT010000084.1"/>
</dbReference>
<evidence type="ECO:0000313" key="2">
    <source>
        <dbReference type="Proteomes" id="UP000542111"/>
    </source>
</evidence>
<reference evidence="1 2" key="1">
    <citation type="journal article" date="2020" name="Front. Microbiol.">
        <title>Genetic Organization of the aprX-lipA2 Operon Affects the Proteolytic Potential of Pseudomonas Species in Milk.</title>
        <authorList>
            <person name="Maier C."/>
            <person name="Huptas C."/>
            <person name="von Neubeck M."/>
            <person name="Scherer S."/>
            <person name="Wenning M."/>
            <person name="Lucking G."/>
        </authorList>
    </citation>
    <scope>NUCLEOTIDE SEQUENCE [LARGE SCALE GENOMIC DNA]</scope>
    <source>
        <strain evidence="1 2">G4779</strain>
    </source>
</reference>
<dbReference type="Proteomes" id="UP000542111">
    <property type="component" value="Unassembled WGS sequence"/>
</dbReference>
<gene>
    <name evidence="1" type="ORF">HBO33_24635</name>
</gene>
<dbReference type="AlphaFoldDB" id="A0A7Y1MU13"/>
<accession>A0A7Y1MU13</accession>
<organism evidence="1 2">
    <name type="scientific">Pseudomonas gessardii</name>
    <dbReference type="NCBI Taxonomy" id="78544"/>
    <lineage>
        <taxon>Bacteria</taxon>
        <taxon>Pseudomonadati</taxon>
        <taxon>Pseudomonadota</taxon>
        <taxon>Gammaproteobacteria</taxon>
        <taxon>Pseudomonadales</taxon>
        <taxon>Pseudomonadaceae</taxon>
        <taxon>Pseudomonas</taxon>
    </lineage>
</organism>
<proteinExistence type="predicted"/>
<dbReference type="GeneID" id="70105200"/>